<dbReference type="InterPro" id="IPR036179">
    <property type="entry name" value="Ig-like_dom_sf"/>
</dbReference>
<dbReference type="InterPro" id="IPR013783">
    <property type="entry name" value="Ig-like_fold"/>
</dbReference>
<reference evidence="4 5" key="1">
    <citation type="submission" date="2024-02" db="EMBL/GenBank/DDBJ databases">
        <title>Chromosome-level genome assembly of the Eurasian Minnow (Phoxinus phoxinus).</title>
        <authorList>
            <person name="Oriowo T.O."/>
            <person name="Martin S."/>
            <person name="Stange M."/>
            <person name="Chrysostomakis Y."/>
            <person name="Brown T."/>
            <person name="Winkler S."/>
            <person name="Kukowka S."/>
            <person name="Myers E.W."/>
            <person name="Bohne A."/>
        </authorList>
    </citation>
    <scope>NUCLEOTIDE SEQUENCE [LARGE SCALE GENOMIC DNA]</scope>
    <source>
        <strain evidence="4">ZFMK-TIS-60720</strain>
        <tissue evidence="4">Whole Organism</tissue>
    </source>
</reference>
<feature type="transmembrane region" description="Helical" evidence="1">
    <location>
        <begin position="125"/>
        <end position="149"/>
    </location>
</feature>
<protein>
    <recommendedName>
        <fullName evidence="3">Immunoglobulin V-set domain-containing protein</fullName>
    </recommendedName>
</protein>
<dbReference type="PANTHER" id="PTHR21063:SF4">
    <property type="entry name" value="CD48 ANTIGEN-RELATED"/>
    <property type="match status" value="1"/>
</dbReference>
<name>A0AAN9CGM4_9TELE</name>
<dbReference type="PANTHER" id="PTHR21063">
    <property type="entry name" value="LFA-3"/>
    <property type="match status" value="1"/>
</dbReference>
<sequence length="155" mass="16538">MKNISLFFVFCVFMEGVFGDSVSVTEGKSVTLNTGLSEIKTDEVIEWRFGETLLGRVRKASKPTFDEDALDGKFKGRLTLNNQTGDLTISNIKITDSGEYKVSNKVDLSKTFNVTVSGSGLSPGAIAGIVIAVIAAVGAAVGGVVYGYWKKGQML</sequence>
<evidence type="ECO:0000256" key="1">
    <source>
        <dbReference type="SAM" id="Phobius"/>
    </source>
</evidence>
<dbReference type="Proteomes" id="UP001364617">
    <property type="component" value="Unassembled WGS sequence"/>
</dbReference>
<dbReference type="EMBL" id="JAYKXH010000018">
    <property type="protein sequence ID" value="KAK7136656.1"/>
    <property type="molecule type" value="Genomic_DNA"/>
</dbReference>
<dbReference type="InterPro" id="IPR013106">
    <property type="entry name" value="Ig_V-set"/>
</dbReference>
<keyword evidence="5" id="KW-1185">Reference proteome</keyword>
<accession>A0AAN9CGM4</accession>
<evidence type="ECO:0000313" key="4">
    <source>
        <dbReference type="EMBL" id="KAK7136656.1"/>
    </source>
</evidence>
<feature type="chain" id="PRO_5043023924" description="Immunoglobulin V-set domain-containing protein" evidence="2">
    <location>
        <begin position="20"/>
        <end position="155"/>
    </location>
</feature>
<dbReference type="Pfam" id="PF07686">
    <property type="entry name" value="V-set"/>
    <property type="match status" value="1"/>
</dbReference>
<keyword evidence="1" id="KW-0472">Membrane</keyword>
<evidence type="ECO:0000313" key="5">
    <source>
        <dbReference type="Proteomes" id="UP001364617"/>
    </source>
</evidence>
<gene>
    <name evidence="4" type="ORF">R3I93_016869</name>
</gene>
<evidence type="ECO:0000256" key="2">
    <source>
        <dbReference type="SAM" id="SignalP"/>
    </source>
</evidence>
<dbReference type="SUPFAM" id="SSF48726">
    <property type="entry name" value="Immunoglobulin"/>
    <property type="match status" value="1"/>
</dbReference>
<keyword evidence="2" id="KW-0732">Signal</keyword>
<comment type="caution">
    <text evidence="4">The sequence shown here is derived from an EMBL/GenBank/DDBJ whole genome shotgun (WGS) entry which is preliminary data.</text>
</comment>
<feature type="signal peptide" evidence="2">
    <location>
        <begin position="1"/>
        <end position="19"/>
    </location>
</feature>
<dbReference type="AlphaFoldDB" id="A0AAN9CGM4"/>
<evidence type="ECO:0000259" key="3">
    <source>
        <dbReference type="Pfam" id="PF07686"/>
    </source>
</evidence>
<keyword evidence="1" id="KW-1133">Transmembrane helix</keyword>
<dbReference type="Gene3D" id="2.60.40.10">
    <property type="entry name" value="Immunoglobulins"/>
    <property type="match status" value="1"/>
</dbReference>
<feature type="domain" description="Immunoglobulin V-set" evidence="3">
    <location>
        <begin position="21"/>
        <end position="116"/>
    </location>
</feature>
<keyword evidence="1" id="KW-0812">Transmembrane</keyword>
<organism evidence="4 5">
    <name type="scientific">Phoxinus phoxinus</name>
    <name type="common">Eurasian minnow</name>
    <dbReference type="NCBI Taxonomy" id="58324"/>
    <lineage>
        <taxon>Eukaryota</taxon>
        <taxon>Metazoa</taxon>
        <taxon>Chordata</taxon>
        <taxon>Craniata</taxon>
        <taxon>Vertebrata</taxon>
        <taxon>Euteleostomi</taxon>
        <taxon>Actinopterygii</taxon>
        <taxon>Neopterygii</taxon>
        <taxon>Teleostei</taxon>
        <taxon>Ostariophysi</taxon>
        <taxon>Cypriniformes</taxon>
        <taxon>Leuciscidae</taxon>
        <taxon>Phoxininae</taxon>
        <taxon>Phoxinus</taxon>
    </lineage>
</organism>
<proteinExistence type="predicted"/>